<dbReference type="AlphaFoldDB" id="A0AA35WR79"/>
<evidence type="ECO:0000313" key="2">
    <source>
        <dbReference type="Proteomes" id="UP001174909"/>
    </source>
</evidence>
<protein>
    <submittedName>
        <fullName evidence="1">Uncharacterized protein</fullName>
    </submittedName>
</protein>
<dbReference type="EMBL" id="CASHTH010002438">
    <property type="protein sequence ID" value="CAI8029814.1"/>
    <property type="molecule type" value="Genomic_DNA"/>
</dbReference>
<proteinExistence type="predicted"/>
<accession>A0AA35WR79</accession>
<organism evidence="1 2">
    <name type="scientific">Geodia barretti</name>
    <name type="common">Barrett's horny sponge</name>
    <dbReference type="NCBI Taxonomy" id="519541"/>
    <lineage>
        <taxon>Eukaryota</taxon>
        <taxon>Metazoa</taxon>
        <taxon>Porifera</taxon>
        <taxon>Demospongiae</taxon>
        <taxon>Heteroscleromorpha</taxon>
        <taxon>Tetractinellida</taxon>
        <taxon>Astrophorina</taxon>
        <taxon>Geodiidae</taxon>
        <taxon>Geodia</taxon>
    </lineage>
</organism>
<evidence type="ECO:0000313" key="1">
    <source>
        <dbReference type="EMBL" id="CAI8029814.1"/>
    </source>
</evidence>
<reference evidence="1" key="1">
    <citation type="submission" date="2023-03" db="EMBL/GenBank/DDBJ databases">
        <authorList>
            <person name="Steffen K."/>
            <person name="Cardenas P."/>
        </authorList>
    </citation>
    <scope>NUCLEOTIDE SEQUENCE</scope>
</reference>
<name>A0AA35WR79_GEOBA</name>
<gene>
    <name evidence="1" type="ORF">GBAR_LOCUS16920</name>
</gene>
<sequence length="43" mass="5354">MPTRRCFSRQQKSYIHPYIFLYSHNLYCDNYVVNNVSYILYDK</sequence>
<keyword evidence="2" id="KW-1185">Reference proteome</keyword>
<comment type="caution">
    <text evidence="1">The sequence shown here is derived from an EMBL/GenBank/DDBJ whole genome shotgun (WGS) entry which is preliminary data.</text>
</comment>
<dbReference type="Proteomes" id="UP001174909">
    <property type="component" value="Unassembled WGS sequence"/>
</dbReference>